<reference evidence="5" key="1">
    <citation type="submission" date="2020-01" db="EMBL/GenBank/DDBJ databases">
        <authorList>
            <person name="Meier V. D."/>
            <person name="Meier V D."/>
        </authorList>
    </citation>
    <scope>NUCLEOTIDE SEQUENCE</scope>
    <source>
        <strain evidence="5">HLG_WM_MAG_07</strain>
    </source>
</reference>
<dbReference type="PROSITE" id="PS51857">
    <property type="entry name" value="CSD_2"/>
    <property type="match status" value="1"/>
</dbReference>
<dbReference type="InterPro" id="IPR011129">
    <property type="entry name" value="CSD"/>
</dbReference>
<dbReference type="PANTHER" id="PTHR11544">
    <property type="entry name" value="COLD SHOCK DOMAIN CONTAINING PROTEINS"/>
    <property type="match status" value="1"/>
</dbReference>
<evidence type="ECO:0000256" key="1">
    <source>
        <dbReference type="ARBA" id="ARBA00004496"/>
    </source>
</evidence>
<feature type="domain" description="CSD" evidence="4">
    <location>
        <begin position="4"/>
        <end position="68"/>
    </location>
</feature>
<dbReference type="InterPro" id="IPR050181">
    <property type="entry name" value="Cold_shock_domain"/>
</dbReference>
<dbReference type="InterPro" id="IPR002059">
    <property type="entry name" value="CSP_DNA-bd"/>
</dbReference>
<name>A0A6S6TY09_9GAMM</name>
<accession>A0A6S6TY09</accession>
<dbReference type="InterPro" id="IPR012340">
    <property type="entry name" value="NA-bd_OB-fold"/>
</dbReference>
<dbReference type="FunFam" id="2.40.50.140:FF:000006">
    <property type="entry name" value="Cold shock protein CspC"/>
    <property type="match status" value="1"/>
</dbReference>
<dbReference type="EMBL" id="CACVAY010000103">
    <property type="protein sequence ID" value="CAA6820998.1"/>
    <property type="molecule type" value="Genomic_DNA"/>
</dbReference>
<dbReference type="Pfam" id="PF00313">
    <property type="entry name" value="CSD"/>
    <property type="match status" value="1"/>
</dbReference>
<dbReference type="PRINTS" id="PR00050">
    <property type="entry name" value="COLDSHOCK"/>
</dbReference>
<dbReference type="Gene3D" id="2.40.50.140">
    <property type="entry name" value="Nucleic acid-binding proteins"/>
    <property type="match status" value="1"/>
</dbReference>
<evidence type="ECO:0000256" key="2">
    <source>
        <dbReference type="ARBA" id="ARBA00022490"/>
    </source>
</evidence>
<dbReference type="SUPFAM" id="SSF50249">
    <property type="entry name" value="Nucleic acid-binding proteins"/>
    <property type="match status" value="1"/>
</dbReference>
<sequence length="69" mass="7538">MSEQVTGTVKWFNDEKGFGFIEQEGGNDVFVHYSVILSEGRKTLQDGQTVTMTVSQGDKGLQASNVTPL</sequence>
<dbReference type="GO" id="GO:0003676">
    <property type="term" value="F:nucleic acid binding"/>
    <property type="evidence" value="ECO:0007669"/>
    <property type="project" value="InterPro"/>
</dbReference>
<evidence type="ECO:0000313" key="5">
    <source>
        <dbReference type="EMBL" id="CAA6820998.1"/>
    </source>
</evidence>
<dbReference type="PROSITE" id="PS00352">
    <property type="entry name" value="CSD_1"/>
    <property type="match status" value="1"/>
</dbReference>
<evidence type="ECO:0000259" key="4">
    <source>
        <dbReference type="PROSITE" id="PS51857"/>
    </source>
</evidence>
<organism evidence="5">
    <name type="scientific">uncultured Thiotrichaceae bacterium</name>
    <dbReference type="NCBI Taxonomy" id="298394"/>
    <lineage>
        <taxon>Bacteria</taxon>
        <taxon>Pseudomonadati</taxon>
        <taxon>Pseudomonadota</taxon>
        <taxon>Gammaproteobacteria</taxon>
        <taxon>Thiotrichales</taxon>
        <taxon>Thiotrichaceae</taxon>
        <taxon>environmental samples</taxon>
    </lineage>
</organism>
<dbReference type="InterPro" id="IPR019844">
    <property type="entry name" value="CSD_CS"/>
</dbReference>
<keyword evidence="2" id="KW-0963">Cytoplasm</keyword>
<gene>
    <name evidence="5" type="ORF">HELGO_WM6006</name>
</gene>
<dbReference type="GO" id="GO:0005829">
    <property type="term" value="C:cytosol"/>
    <property type="evidence" value="ECO:0007669"/>
    <property type="project" value="UniProtKB-ARBA"/>
</dbReference>
<dbReference type="AlphaFoldDB" id="A0A6S6TY09"/>
<dbReference type="SMART" id="SM00357">
    <property type="entry name" value="CSP"/>
    <property type="match status" value="1"/>
</dbReference>
<protein>
    <submittedName>
        <fullName evidence="5">Cold shock protein CspA</fullName>
    </submittedName>
</protein>
<proteinExistence type="predicted"/>
<comment type="subcellular location">
    <subcellularLocation>
        <location evidence="1 3">Cytoplasm</location>
    </subcellularLocation>
</comment>
<dbReference type="InterPro" id="IPR012156">
    <property type="entry name" value="Cold_shock_CspA"/>
</dbReference>
<dbReference type="PIRSF" id="PIRSF002599">
    <property type="entry name" value="Cold_shock_A"/>
    <property type="match status" value="1"/>
</dbReference>
<dbReference type="CDD" id="cd04458">
    <property type="entry name" value="CSP_CDS"/>
    <property type="match status" value="1"/>
</dbReference>
<evidence type="ECO:0000256" key="3">
    <source>
        <dbReference type="RuleBase" id="RU000408"/>
    </source>
</evidence>